<evidence type="ECO:0000259" key="1">
    <source>
        <dbReference type="Pfam" id="PF12728"/>
    </source>
</evidence>
<evidence type="ECO:0000313" key="3">
    <source>
        <dbReference type="Proteomes" id="UP000010321"/>
    </source>
</evidence>
<dbReference type="InterPro" id="IPR010093">
    <property type="entry name" value="SinI_DNA-bd"/>
</dbReference>
<organism evidence="2 3">
    <name type="scientific">Bacteroides clarus YIT 12056</name>
    <dbReference type="NCBI Taxonomy" id="762984"/>
    <lineage>
        <taxon>Bacteria</taxon>
        <taxon>Pseudomonadati</taxon>
        <taxon>Bacteroidota</taxon>
        <taxon>Bacteroidia</taxon>
        <taxon>Bacteroidales</taxon>
        <taxon>Bacteroidaceae</taxon>
        <taxon>Bacteroides</taxon>
    </lineage>
</organism>
<keyword evidence="3" id="KW-1185">Reference proteome</keyword>
<dbReference type="RefSeq" id="WP_009120745.1">
    <property type="nucleotide sequence ID" value="NZ_FQWK01000006.1"/>
</dbReference>
<dbReference type="Proteomes" id="UP000010321">
    <property type="component" value="Unassembled WGS sequence"/>
</dbReference>
<dbReference type="Pfam" id="PF12728">
    <property type="entry name" value="HTH_17"/>
    <property type="match status" value="1"/>
</dbReference>
<comment type="caution">
    <text evidence="2">The sequence shown here is derived from an EMBL/GenBank/DDBJ whole genome shotgun (WGS) entry which is preliminary data.</text>
</comment>
<dbReference type="NCBIfam" id="TIGR01764">
    <property type="entry name" value="excise"/>
    <property type="match status" value="1"/>
</dbReference>
<dbReference type="EMBL" id="AFBM01000006">
    <property type="protein sequence ID" value="EGF54196.1"/>
    <property type="molecule type" value="Genomic_DNA"/>
</dbReference>
<dbReference type="SUPFAM" id="SSF46955">
    <property type="entry name" value="Putative DNA-binding domain"/>
    <property type="match status" value="1"/>
</dbReference>
<protein>
    <submittedName>
        <fullName evidence="2">DNA binding domain, excisionase family</fullName>
    </submittedName>
</protein>
<proteinExistence type="predicted"/>
<dbReference type="InterPro" id="IPR041657">
    <property type="entry name" value="HTH_17"/>
</dbReference>
<sequence length="83" mass="9493">MEDFKTAILEELKEIKSLSLLAAKNVLTIEEVALLTGLSVSCLYKKTCAKQIPFYRSSKRIYFNRQEIESWMMSVRISGSSLI</sequence>
<gene>
    <name evidence="2" type="ORF">HMPREF9445_00544</name>
</gene>
<accession>A0ABN0CRL9</accession>
<name>A0ABN0CRL9_9BACE</name>
<reference evidence="2 3" key="1">
    <citation type="submission" date="2011-02" db="EMBL/GenBank/DDBJ databases">
        <authorList>
            <person name="Weinstock G."/>
            <person name="Sodergren E."/>
            <person name="Clifton S."/>
            <person name="Fulton L."/>
            <person name="Fulton B."/>
            <person name="Courtney L."/>
            <person name="Fronick C."/>
            <person name="Harrison M."/>
            <person name="Strong C."/>
            <person name="Farmer C."/>
            <person name="Delahaunty K."/>
            <person name="Markovic C."/>
            <person name="Hall O."/>
            <person name="Minx P."/>
            <person name="Tomlinson C."/>
            <person name="Mitreva M."/>
            <person name="Hou S."/>
            <person name="Chen J."/>
            <person name="Wollam A."/>
            <person name="Pepin K.H."/>
            <person name="Johnson M."/>
            <person name="Bhonagiri V."/>
            <person name="Zhang X."/>
            <person name="Suruliraj S."/>
            <person name="Warren W."/>
            <person name="Chinwalla A."/>
            <person name="Mardis E.R."/>
            <person name="Wilson R.K."/>
        </authorList>
    </citation>
    <scope>NUCLEOTIDE SEQUENCE [LARGE SCALE GENOMIC DNA]</scope>
    <source>
        <strain evidence="2 3">YIT 12056</strain>
    </source>
</reference>
<feature type="domain" description="Helix-turn-helix" evidence="1">
    <location>
        <begin position="26"/>
        <end position="73"/>
    </location>
</feature>
<evidence type="ECO:0000313" key="2">
    <source>
        <dbReference type="EMBL" id="EGF54196.1"/>
    </source>
</evidence>
<dbReference type="InterPro" id="IPR009061">
    <property type="entry name" value="DNA-bd_dom_put_sf"/>
</dbReference>